<name>A0A1U9Z5S7_9HYPH</name>
<feature type="transmembrane region" description="Helical" evidence="1">
    <location>
        <begin position="121"/>
        <end position="141"/>
    </location>
</feature>
<organism evidence="3 4">
    <name type="scientific">Martelella mediterranea DSM 17316</name>
    <dbReference type="NCBI Taxonomy" id="1122214"/>
    <lineage>
        <taxon>Bacteria</taxon>
        <taxon>Pseudomonadati</taxon>
        <taxon>Pseudomonadota</taxon>
        <taxon>Alphaproteobacteria</taxon>
        <taxon>Hyphomicrobiales</taxon>
        <taxon>Aurantimonadaceae</taxon>
        <taxon>Martelella</taxon>
    </lineage>
</organism>
<evidence type="ECO:0000256" key="1">
    <source>
        <dbReference type="SAM" id="Phobius"/>
    </source>
</evidence>
<keyword evidence="1" id="KW-1133">Transmembrane helix</keyword>
<dbReference type="OrthoDB" id="5186924at2"/>
<reference evidence="3 4" key="1">
    <citation type="submission" date="2017-03" db="EMBL/GenBank/DDBJ databases">
        <title>Foreign affairs: Plasmid Transfer between Roseobacters and Rhizobia.</title>
        <authorList>
            <person name="Bartling P."/>
            <person name="Bunk B."/>
            <person name="Overmann J."/>
            <person name="Brinkmann H."/>
            <person name="Petersen J."/>
        </authorList>
    </citation>
    <scope>NUCLEOTIDE SEQUENCE [LARGE SCALE GENOMIC DNA]</scope>
    <source>
        <strain evidence="3 4">MACL11</strain>
    </source>
</reference>
<dbReference type="RefSeq" id="WP_018066675.1">
    <property type="nucleotide sequence ID" value="NZ_AQWH01000026.1"/>
</dbReference>
<gene>
    <name evidence="3" type="ORF">Mame_03726</name>
</gene>
<dbReference type="EMBL" id="CP020330">
    <property type="protein sequence ID" value="AQZ53031.1"/>
    <property type="molecule type" value="Genomic_DNA"/>
</dbReference>
<dbReference type="Pfam" id="PF07331">
    <property type="entry name" value="TctB"/>
    <property type="match status" value="1"/>
</dbReference>
<accession>A0A1U9Z5S7</accession>
<evidence type="ECO:0000313" key="3">
    <source>
        <dbReference type="EMBL" id="AQZ53031.1"/>
    </source>
</evidence>
<feature type="transmembrane region" description="Helical" evidence="1">
    <location>
        <begin position="81"/>
        <end position="109"/>
    </location>
</feature>
<proteinExistence type="predicted"/>
<dbReference type="Proteomes" id="UP000191135">
    <property type="component" value="Chromosome"/>
</dbReference>
<protein>
    <submittedName>
        <fullName evidence="3">Tripartite tricarboxylate transporter TctB family protein</fullName>
    </submittedName>
</protein>
<dbReference type="InterPro" id="IPR009936">
    <property type="entry name" value="DUF1468"/>
</dbReference>
<keyword evidence="1" id="KW-0472">Membrane</keyword>
<dbReference type="AlphaFoldDB" id="A0A1U9Z5S7"/>
<dbReference type="eggNOG" id="ENOG50334EM">
    <property type="taxonomic scope" value="Bacteria"/>
</dbReference>
<feature type="transmembrane region" description="Helical" evidence="1">
    <location>
        <begin position="43"/>
        <end position="61"/>
    </location>
</feature>
<feature type="transmembrane region" description="Helical" evidence="1">
    <location>
        <begin position="12"/>
        <end position="31"/>
    </location>
</feature>
<evidence type="ECO:0000313" key="4">
    <source>
        <dbReference type="Proteomes" id="UP000191135"/>
    </source>
</evidence>
<keyword evidence="4" id="KW-1185">Reference proteome</keyword>
<sequence>MGFVLARLEDFVAGLVTAAIGILIIVEAAGYETGSLRDMGPGFFPTVLGAIMVLLAVAMIVTAQPEGTKWRFDAGQLRGILFLAAAFIAFALTIERAGMLIAVALAVFLSSLANRKTRLPASLLLAVISAVACALVFRVGLGLQIEAY</sequence>
<feature type="domain" description="DUF1468" evidence="2">
    <location>
        <begin position="12"/>
        <end position="144"/>
    </location>
</feature>
<evidence type="ECO:0000259" key="2">
    <source>
        <dbReference type="Pfam" id="PF07331"/>
    </source>
</evidence>
<keyword evidence="1" id="KW-0812">Transmembrane</keyword>
<dbReference type="KEGG" id="mmed:Mame_03726"/>
<dbReference type="STRING" id="1122214.Mame_03726"/>